<protein>
    <submittedName>
        <fullName evidence="1">Uncharacterized protein</fullName>
    </submittedName>
</protein>
<name>A0A0R3MBF1_9BRAD</name>
<dbReference type="EMBL" id="LLYA01000208">
    <property type="protein sequence ID" value="KRR17636.1"/>
    <property type="molecule type" value="Genomic_DNA"/>
</dbReference>
<comment type="caution">
    <text evidence="1">The sequence shown here is derived from an EMBL/GenBank/DDBJ whole genome shotgun (WGS) entry which is preliminary data.</text>
</comment>
<gene>
    <name evidence="1" type="ORF">CQ13_36080</name>
</gene>
<sequence>MAAVSLVDIGALDRTTGEPLGVCDDAAKGVAVVGVVRQRPGVQHEVAAGATAVGGDDGGLDADL</sequence>
<evidence type="ECO:0000313" key="1">
    <source>
        <dbReference type="EMBL" id="KRR17636.1"/>
    </source>
</evidence>
<proteinExistence type="predicted"/>
<reference evidence="1 2" key="1">
    <citation type="submission" date="2014-03" db="EMBL/GenBank/DDBJ databases">
        <title>Bradyrhizobium valentinum sp. nov., isolated from effective nodules of Lupinus mariae-josephae, a lupine endemic of basic-lime soils in Eastern Spain.</title>
        <authorList>
            <person name="Duran D."/>
            <person name="Rey L."/>
            <person name="Navarro A."/>
            <person name="Busquets A."/>
            <person name="Imperial J."/>
            <person name="Ruiz-Argueso T."/>
        </authorList>
    </citation>
    <scope>NUCLEOTIDE SEQUENCE [LARGE SCALE GENOMIC DNA]</scope>
    <source>
        <strain evidence="1 2">Ro19</strain>
    </source>
</reference>
<dbReference type="Proteomes" id="UP000052023">
    <property type="component" value="Unassembled WGS sequence"/>
</dbReference>
<evidence type="ECO:0000313" key="2">
    <source>
        <dbReference type="Proteomes" id="UP000052023"/>
    </source>
</evidence>
<accession>A0A0R3MBF1</accession>
<dbReference type="AlphaFoldDB" id="A0A0R3MBF1"/>
<keyword evidence="2" id="KW-1185">Reference proteome</keyword>
<organism evidence="1 2">
    <name type="scientific">Bradyrhizobium retamae</name>
    <dbReference type="NCBI Taxonomy" id="1300035"/>
    <lineage>
        <taxon>Bacteria</taxon>
        <taxon>Pseudomonadati</taxon>
        <taxon>Pseudomonadota</taxon>
        <taxon>Alphaproteobacteria</taxon>
        <taxon>Hyphomicrobiales</taxon>
        <taxon>Nitrobacteraceae</taxon>
        <taxon>Bradyrhizobium</taxon>
    </lineage>
</organism>